<sequence>MASATLDFEDASIARVALLDEVREAAVAGVRLMDLWPLDAVKLGHDAQYTENRQVRVTRAIAGLITGQEVTMPDAEFVYEGADEIPGRPQEIVEALLAANEACDTVAGYSATGDTTLVMRAAGALKVAWDEDTVHAVAEALAYIEEGIGASVPGSASGSGDVPGAAASDGDGDGTRPLDAGMRTVDGGVDIEAVAQRFATVATACNGVMGVIENGIPAADRGDDTAAGLRRAHMVLPVMLYAAELCERLAIPPVYWGRREFLDMLAVHEKVVSLGGHGAEEFARCIAPLAGAEWDRHREDLLWDPEEAKKRAKEDDARRNREALAAKFAHVPEGSGTESGGDMPHR</sequence>
<feature type="region of interest" description="Disordered" evidence="1">
    <location>
        <begin position="325"/>
        <end position="346"/>
    </location>
</feature>
<dbReference type="eggNOG" id="ENOG5032K3E">
    <property type="taxonomic scope" value="Bacteria"/>
</dbReference>
<evidence type="ECO:0000313" key="3">
    <source>
        <dbReference type="Proteomes" id="UP000029082"/>
    </source>
</evidence>
<evidence type="ECO:0000313" key="2">
    <source>
        <dbReference type="EMBL" id="KFI78255.1"/>
    </source>
</evidence>
<evidence type="ECO:0000256" key="1">
    <source>
        <dbReference type="SAM" id="MobiDB-lite"/>
    </source>
</evidence>
<proteinExistence type="predicted"/>
<accession>A0A087C4Q5</accession>
<reference evidence="2 3" key="1">
    <citation type="submission" date="2014-03" db="EMBL/GenBank/DDBJ databases">
        <title>Genomics of Bifidobacteria.</title>
        <authorList>
            <person name="Ventura M."/>
            <person name="Milani C."/>
            <person name="Lugli G.A."/>
        </authorList>
    </citation>
    <scope>NUCLEOTIDE SEQUENCE [LARGE SCALE GENOMIC DNA]</scope>
    <source>
        <strain evidence="2 3">DSM 21395</strain>
    </source>
</reference>
<organism evidence="2 3">
    <name type="scientific">Bifidobacterium mongoliense DSM 21395</name>
    <dbReference type="NCBI Taxonomy" id="1437603"/>
    <lineage>
        <taxon>Bacteria</taxon>
        <taxon>Bacillati</taxon>
        <taxon>Actinomycetota</taxon>
        <taxon>Actinomycetes</taxon>
        <taxon>Bifidobacteriales</taxon>
        <taxon>Bifidobacteriaceae</taxon>
        <taxon>Bifidobacterium</taxon>
    </lineage>
</organism>
<feature type="compositionally biased region" description="Low complexity" evidence="1">
    <location>
        <begin position="154"/>
        <end position="169"/>
    </location>
</feature>
<comment type="caution">
    <text evidence="2">The sequence shown here is derived from an EMBL/GenBank/DDBJ whole genome shotgun (WGS) entry which is preliminary data.</text>
</comment>
<feature type="region of interest" description="Disordered" evidence="1">
    <location>
        <begin position="154"/>
        <end position="179"/>
    </location>
</feature>
<protein>
    <submittedName>
        <fullName evidence="2">Uncharacterized protein</fullName>
    </submittedName>
</protein>
<dbReference type="OrthoDB" id="3238275at2"/>
<dbReference type="RefSeq" id="WP_033512519.1">
    <property type="nucleotide sequence ID" value="NZ_JDUO01000005.1"/>
</dbReference>
<dbReference type="EMBL" id="JGZE01000004">
    <property type="protein sequence ID" value="KFI78255.1"/>
    <property type="molecule type" value="Genomic_DNA"/>
</dbReference>
<name>A0A087C4Q5_9BIFI</name>
<dbReference type="STRING" id="1437603.GCA_000771525_01460"/>
<keyword evidence="3" id="KW-1185">Reference proteome</keyword>
<dbReference type="GeneID" id="93094502"/>
<dbReference type="Proteomes" id="UP000029082">
    <property type="component" value="Unassembled WGS sequence"/>
</dbReference>
<dbReference type="AlphaFoldDB" id="A0A087C4Q5"/>
<gene>
    <name evidence="2" type="ORF">BMON_1519</name>
</gene>